<dbReference type="InterPro" id="IPR046080">
    <property type="entry name" value="DUF6098"/>
</dbReference>
<evidence type="ECO:0000313" key="3">
    <source>
        <dbReference type="Proteomes" id="UP000316252"/>
    </source>
</evidence>
<dbReference type="RefSeq" id="WP_141162013.1">
    <property type="nucleotide sequence ID" value="NZ_VHQG01000001.1"/>
</dbReference>
<sequence length="143" mass="15299">MDLPLVATLADLVELVSVVPGLHLRFSAGPAADASGTSRDGESGLELPGLSANPLDAEAWWARPTEDWLARQIQQYAHLGRGDAFAWVLRGSIVGRGPDCEPLLLDVEPIARLSERVLDEAAELYRARFDAGALPGSADRRSA</sequence>
<dbReference type="Proteomes" id="UP000316252">
    <property type="component" value="Unassembled WGS sequence"/>
</dbReference>
<comment type="caution">
    <text evidence="2">The sequence shown here is derived from an EMBL/GenBank/DDBJ whole genome shotgun (WGS) entry which is preliminary data.</text>
</comment>
<dbReference type="Pfam" id="PF19593">
    <property type="entry name" value="DUF6098"/>
    <property type="match status" value="1"/>
</dbReference>
<evidence type="ECO:0000313" key="2">
    <source>
        <dbReference type="EMBL" id="TPW77485.1"/>
    </source>
</evidence>
<dbReference type="AlphaFoldDB" id="A0A506Y639"/>
<dbReference type="OrthoDB" id="3531920at2"/>
<dbReference type="EMBL" id="VHQG01000001">
    <property type="protein sequence ID" value="TPW77485.1"/>
    <property type="molecule type" value="Genomic_DNA"/>
</dbReference>
<reference evidence="2 3" key="1">
    <citation type="submission" date="2019-06" db="EMBL/GenBank/DDBJ databases">
        <authorList>
            <person name="Li F."/>
        </authorList>
    </citation>
    <scope>NUCLEOTIDE SEQUENCE [LARGE SCALE GENOMIC DNA]</scope>
    <source>
        <strain evidence="2 3">10F1D-1</strain>
    </source>
</reference>
<organism evidence="2 3">
    <name type="scientific">Schumannella soli</name>
    <dbReference type="NCBI Taxonomy" id="2590779"/>
    <lineage>
        <taxon>Bacteria</taxon>
        <taxon>Bacillati</taxon>
        <taxon>Actinomycetota</taxon>
        <taxon>Actinomycetes</taxon>
        <taxon>Micrococcales</taxon>
        <taxon>Microbacteriaceae</taxon>
        <taxon>Schumannella</taxon>
    </lineage>
</organism>
<evidence type="ECO:0000256" key="1">
    <source>
        <dbReference type="SAM" id="MobiDB-lite"/>
    </source>
</evidence>
<gene>
    <name evidence="2" type="ORF">FJ657_02040</name>
</gene>
<proteinExistence type="predicted"/>
<keyword evidence="3" id="KW-1185">Reference proteome</keyword>
<name>A0A506Y639_9MICO</name>
<accession>A0A506Y639</accession>
<protein>
    <submittedName>
        <fullName evidence="2">Uncharacterized protein</fullName>
    </submittedName>
</protein>
<feature type="region of interest" description="Disordered" evidence="1">
    <location>
        <begin position="29"/>
        <end position="48"/>
    </location>
</feature>